<dbReference type="InterPro" id="IPR037402">
    <property type="entry name" value="YidZ_PBP2"/>
</dbReference>
<dbReference type="PROSITE" id="PS50931">
    <property type="entry name" value="HTH_LYSR"/>
    <property type="match status" value="1"/>
</dbReference>
<dbReference type="PANTHER" id="PTHR30118:SF15">
    <property type="entry name" value="TRANSCRIPTIONAL REGULATORY PROTEIN"/>
    <property type="match status" value="1"/>
</dbReference>
<evidence type="ECO:0000256" key="2">
    <source>
        <dbReference type="ARBA" id="ARBA00023015"/>
    </source>
</evidence>
<dbReference type="SUPFAM" id="SSF53850">
    <property type="entry name" value="Periplasmic binding protein-like II"/>
    <property type="match status" value="1"/>
</dbReference>
<comment type="caution">
    <text evidence="6">The sequence shown here is derived from an EMBL/GenBank/DDBJ whole genome shotgun (WGS) entry which is preliminary data.</text>
</comment>
<evidence type="ECO:0000313" key="6">
    <source>
        <dbReference type="EMBL" id="MYM86222.1"/>
    </source>
</evidence>
<evidence type="ECO:0000256" key="4">
    <source>
        <dbReference type="ARBA" id="ARBA00023163"/>
    </source>
</evidence>
<dbReference type="InterPro" id="IPR000847">
    <property type="entry name" value="LysR_HTH_N"/>
</dbReference>
<dbReference type="PANTHER" id="PTHR30118">
    <property type="entry name" value="HTH-TYPE TRANSCRIPTIONAL REGULATOR LEUO-RELATED"/>
    <property type="match status" value="1"/>
</dbReference>
<keyword evidence="3" id="KW-0238">DNA-binding</keyword>
<dbReference type="CDD" id="cd08417">
    <property type="entry name" value="PBP2_Nitroaromatics_like"/>
    <property type="match status" value="1"/>
</dbReference>
<sequence length="302" mass="33758">MHISKVDLNLFIVFEAIYAEGSITRASLKMNLTQPAISHALNRLRVLFEDPLFERQGHVMVPTPLSRSIIDGVRQSLRGFEVTLNGAGHFDAATSERTFSLALRDVLEASVLPPLMARVAQDAPTVGLNTLQVGRRELESELAAGTLDAAIDILLPLSNDIRRTLLATDSTVVLVRRDHPLVRGALDLDGYLTLEHIQTSSRRRGPGLEDFELSRMGLQRRVRLRCQHYFAACRAVSQTDLALTMPERLARVVNQQFGNQILPFPLPMPSLDIYLYWHANIDHDPAGVWLREQIKQAMLAAD</sequence>
<reference evidence="6 7" key="1">
    <citation type="submission" date="2020-01" db="EMBL/GenBank/DDBJ databases">
        <title>Novel species isolated from a subtropical stream in China.</title>
        <authorList>
            <person name="Lu H."/>
        </authorList>
    </citation>
    <scope>NUCLEOTIDE SEQUENCE [LARGE SCALE GENOMIC DNA]</scope>
    <source>
        <strain evidence="6 7">FT82W</strain>
    </source>
</reference>
<dbReference type="Pfam" id="PF03466">
    <property type="entry name" value="LysR_substrate"/>
    <property type="match status" value="1"/>
</dbReference>
<gene>
    <name evidence="6" type="ORF">GTP91_03400</name>
</gene>
<name>A0A845FYC6_9BURK</name>
<proteinExistence type="inferred from homology"/>
<dbReference type="EMBL" id="WWCW01000006">
    <property type="protein sequence ID" value="MYM86222.1"/>
    <property type="molecule type" value="Genomic_DNA"/>
</dbReference>
<comment type="similarity">
    <text evidence="1">Belongs to the LysR transcriptional regulatory family.</text>
</comment>
<keyword evidence="2" id="KW-0805">Transcription regulation</keyword>
<dbReference type="Pfam" id="PF00126">
    <property type="entry name" value="HTH_1"/>
    <property type="match status" value="1"/>
</dbReference>
<dbReference type="AlphaFoldDB" id="A0A845FYC6"/>
<dbReference type="PRINTS" id="PR00039">
    <property type="entry name" value="HTHLYSR"/>
</dbReference>
<accession>A0A845FYC6</accession>
<evidence type="ECO:0000313" key="7">
    <source>
        <dbReference type="Proteomes" id="UP000470302"/>
    </source>
</evidence>
<dbReference type="InterPro" id="IPR036390">
    <property type="entry name" value="WH_DNA-bd_sf"/>
</dbReference>
<evidence type="ECO:0000256" key="3">
    <source>
        <dbReference type="ARBA" id="ARBA00023125"/>
    </source>
</evidence>
<dbReference type="GO" id="GO:0003677">
    <property type="term" value="F:DNA binding"/>
    <property type="evidence" value="ECO:0007669"/>
    <property type="project" value="UniProtKB-KW"/>
</dbReference>
<dbReference type="Gene3D" id="3.40.190.10">
    <property type="entry name" value="Periplasmic binding protein-like II"/>
    <property type="match status" value="2"/>
</dbReference>
<dbReference type="InterPro" id="IPR036388">
    <property type="entry name" value="WH-like_DNA-bd_sf"/>
</dbReference>
<evidence type="ECO:0000259" key="5">
    <source>
        <dbReference type="PROSITE" id="PS50931"/>
    </source>
</evidence>
<evidence type="ECO:0000256" key="1">
    <source>
        <dbReference type="ARBA" id="ARBA00009437"/>
    </source>
</evidence>
<dbReference type="GO" id="GO:0003700">
    <property type="term" value="F:DNA-binding transcription factor activity"/>
    <property type="evidence" value="ECO:0007669"/>
    <property type="project" value="InterPro"/>
</dbReference>
<dbReference type="Proteomes" id="UP000470302">
    <property type="component" value="Unassembled WGS sequence"/>
</dbReference>
<organism evidence="6 7">
    <name type="scientific">Duganella vulcania</name>
    <dbReference type="NCBI Taxonomy" id="2692166"/>
    <lineage>
        <taxon>Bacteria</taxon>
        <taxon>Pseudomonadati</taxon>
        <taxon>Pseudomonadota</taxon>
        <taxon>Betaproteobacteria</taxon>
        <taxon>Burkholderiales</taxon>
        <taxon>Oxalobacteraceae</taxon>
        <taxon>Telluria group</taxon>
        <taxon>Duganella</taxon>
    </lineage>
</organism>
<dbReference type="InterPro" id="IPR050389">
    <property type="entry name" value="LysR-type_TF"/>
</dbReference>
<dbReference type="SUPFAM" id="SSF46785">
    <property type="entry name" value="Winged helix' DNA-binding domain"/>
    <property type="match status" value="1"/>
</dbReference>
<dbReference type="InterPro" id="IPR005119">
    <property type="entry name" value="LysR_subst-bd"/>
</dbReference>
<keyword evidence="4" id="KW-0804">Transcription</keyword>
<feature type="domain" description="HTH lysR-type" evidence="5">
    <location>
        <begin position="6"/>
        <end position="63"/>
    </location>
</feature>
<protein>
    <submittedName>
        <fullName evidence="6">LysR family transcriptional regulator</fullName>
    </submittedName>
</protein>
<dbReference type="Gene3D" id="1.10.10.10">
    <property type="entry name" value="Winged helix-like DNA-binding domain superfamily/Winged helix DNA-binding domain"/>
    <property type="match status" value="1"/>
</dbReference>
<dbReference type="RefSeq" id="WP_161095499.1">
    <property type="nucleotide sequence ID" value="NZ_WWCW01000006.1"/>
</dbReference>